<gene>
    <name evidence="1" type="ORF">Pan97_41520</name>
</gene>
<dbReference type="Proteomes" id="UP000318626">
    <property type="component" value="Chromosome"/>
</dbReference>
<dbReference type="RefSeq" id="WP_144975734.1">
    <property type="nucleotide sequence ID" value="NZ_CP036289.1"/>
</dbReference>
<reference evidence="2" key="1">
    <citation type="submission" date="2019-02" db="EMBL/GenBank/DDBJ databases">
        <title>Deep-cultivation of Planctomycetes and their phenomic and genomic characterization uncovers novel biology.</title>
        <authorList>
            <person name="Wiegand S."/>
            <person name="Jogler M."/>
            <person name="Boedeker C."/>
            <person name="Pinto D."/>
            <person name="Vollmers J."/>
            <person name="Rivas-Marin E."/>
            <person name="Kohn T."/>
            <person name="Peeters S.H."/>
            <person name="Heuer A."/>
            <person name="Rast P."/>
            <person name="Oberbeckmann S."/>
            <person name="Bunk B."/>
            <person name="Jeske O."/>
            <person name="Meyerdierks A."/>
            <person name="Storesund J.E."/>
            <person name="Kallscheuer N."/>
            <person name="Luecker S."/>
            <person name="Lage O.M."/>
            <person name="Pohl T."/>
            <person name="Merkel B.J."/>
            <person name="Hornburger P."/>
            <person name="Mueller R.-W."/>
            <person name="Bruemmer F."/>
            <person name="Labrenz M."/>
            <person name="Spormann A.M."/>
            <person name="Op den Camp H."/>
            <person name="Overmann J."/>
            <person name="Amann R."/>
            <person name="Jetten M.S.M."/>
            <person name="Mascher T."/>
            <person name="Medema M.H."/>
            <person name="Devos D.P."/>
            <person name="Kaster A.-K."/>
            <person name="Ovreas L."/>
            <person name="Rohde M."/>
            <person name="Galperin M.Y."/>
            <person name="Jogler C."/>
        </authorList>
    </citation>
    <scope>NUCLEOTIDE SEQUENCE [LARGE SCALE GENOMIC DNA]</scope>
    <source>
        <strain evidence="2">Pan97</strain>
    </source>
</reference>
<dbReference type="EMBL" id="CP036289">
    <property type="protein sequence ID" value="QDU77091.1"/>
    <property type="molecule type" value="Genomic_DNA"/>
</dbReference>
<proteinExistence type="predicted"/>
<dbReference type="AlphaFoldDB" id="A0A518CCZ6"/>
<dbReference type="KEGG" id="bvo:Pan97_41520"/>
<evidence type="ECO:0000313" key="2">
    <source>
        <dbReference type="Proteomes" id="UP000318626"/>
    </source>
</evidence>
<accession>A0A518CCZ6</accession>
<keyword evidence="2" id="KW-1185">Reference proteome</keyword>
<dbReference type="OrthoDB" id="289094at2"/>
<sequence>MRYMIVLAICICGCAESASDGPSRYQISGEVLLNGKPVVAGTVQFEPDASQGNRGPMAIAEIHEGRYETDYGKGVVGGPQKIIIEAFDGNGEPGTSTMLGRPIPGGPFRTRADIPKENGTFDISVQS</sequence>
<protein>
    <recommendedName>
        <fullName evidence="3">Nickel uptake substrate-specific transmembrane region</fullName>
    </recommendedName>
</protein>
<evidence type="ECO:0000313" key="1">
    <source>
        <dbReference type="EMBL" id="QDU77091.1"/>
    </source>
</evidence>
<name>A0A518CCZ6_9BACT</name>
<evidence type="ECO:0008006" key="3">
    <source>
        <dbReference type="Google" id="ProtNLM"/>
    </source>
</evidence>
<organism evidence="1 2">
    <name type="scientific">Bremerella volcania</name>
    <dbReference type="NCBI Taxonomy" id="2527984"/>
    <lineage>
        <taxon>Bacteria</taxon>
        <taxon>Pseudomonadati</taxon>
        <taxon>Planctomycetota</taxon>
        <taxon>Planctomycetia</taxon>
        <taxon>Pirellulales</taxon>
        <taxon>Pirellulaceae</taxon>
        <taxon>Bremerella</taxon>
    </lineage>
</organism>